<sequence length="130" mass="15127">MARRNVYFREKVLREVDELVQIEIQNGATHGEVNFSSEVGKLVEIGLRIKKLQKEGDRFDQEGFNRELIRKVSGSREGISILIAMISEMYLNMRGDNTEERIVEMLDENLKAMNKAEVEAEGRYYLQEDK</sequence>
<dbReference type="InterPro" id="IPR042073">
    <property type="entry name" value="TraM_DNA-bd"/>
</dbReference>
<dbReference type="RefSeq" id="WP_110287014.1">
    <property type="nucleotide sequence ID" value="NZ_JABDZX010000010.1"/>
</dbReference>
<dbReference type="SUPFAM" id="SSF47729">
    <property type="entry name" value="IHF-like DNA-binding proteins"/>
    <property type="match status" value="1"/>
</dbReference>
<comment type="subcellular location">
    <subcellularLocation>
        <location evidence="1">Cytoplasm</location>
    </subcellularLocation>
</comment>
<evidence type="ECO:0000256" key="5">
    <source>
        <dbReference type="ARBA" id="ARBA00022971"/>
    </source>
</evidence>
<comment type="caution">
    <text evidence="9">The sequence shown here is derived from an EMBL/GenBank/DDBJ whole genome shotgun (WGS) entry which is preliminary data.</text>
</comment>
<evidence type="ECO:0000256" key="1">
    <source>
        <dbReference type="ARBA" id="ARBA00004496"/>
    </source>
</evidence>
<evidence type="ECO:0000313" key="10">
    <source>
        <dbReference type="Proteomes" id="UP001208888"/>
    </source>
</evidence>
<proteinExistence type="inferred from homology"/>
<keyword evidence="7" id="KW-0238">DNA-binding</keyword>
<keyword evidence="8" id="KW-0804">Transcription</keyword>
<dbReference type="GO" id="GO:0003677">
    <property type="term" value="F:DNA binding"/>
    <property type="evidence" value="ECO:0007669"/>
    <property type="project" value="UniProtKB-KW"/>
</dbReference>
<organism evidence="9 10">
    <name type="scientific">Pantoea ananas</name>
    <name type="common">Erwinia uredovora</name>
    <dbReference type="NCBI Taxonomy" id="553"/>
    <lineage>
        <taxon>Bacteria</taxon>
        <taxon>Pseudomonadati</taxon>
        <taxon>Pseudomonadota</taxon>
        <taxon>Gammaproteobacteria</taxon>
        <taxon>Enterobacterales</taxon>
        <taxon>Erwiniaceae</taxon>
        <taxon>Pantoea</taxon>
    </lineage>
</organism>
<gene>
    <name evidence="9" type="ORF">NB703_003949</name>
</gene>
<evidence type="ECO:0000256" key="6">
    <source>
        <dbReference type="ARBA" id="ARBA00023015"/>
    </source>
</evidence>
<evidence type="ECO:0000256" key="3">
    <source>
        <dbReference type="ARBA" id="ARBA00020534"/>
    </source>
</evidence>
<evidence type="ECO:0000256" key="4">
    <source>
        <dbReference type="ARBA" id="ARBA00022490"/>
    </source>
</evidence>
<reference evidence="9" key="1">
    <citation type="submission" date="2022-06" db="EMBL/GenBank/DDBJ databases">
        <title>Dynamics of rice microbiomes reveals core vertical transmitted seed endophytes.</title>
        <authorList>
            <person name="Liao K."/>
            <person name="Zhang X."/>
        </authorList>
    </citation>
    <scope>NUCLEOTIDE SEQUENCE</scope>
    <source>
        <strain evidence="9">JT1-17</strain>
    </source>
</reference>
<keyword evidence="5" id="KW-0184">Conjugation</keyword>
<dbReference type="InterPro" id="IPR007925">
    <property type="entry name" value="TRelaxosome_TraM"/>
</dbReference>
<evidence type="ECO:0000256" key="2">
    <source>
        <dbReference type="ARBA" id="ARBA00008859"/>
    </source>
</evidence>
<name>A0AAJ1D2Y7_PANAN</name>
<dbReference type="InterPro" id="IPR010992">
    <property type="entry name" value="IHF-like_DNA-bd_dom_sf"/>
</dbReference>
<keyword evidence="4" id="KW-0963">Cytoplasm</keyword>
<evidence type="ECO:0000313" key="9">
    <source>
        <dbReference type="EMBL" id="MCW0345856.1"/>
    </source>
</evidence>
<dbReference type="EMBL" id="JANFVX010000020">
    <property type="protein sequence ID" value="MCW0345856.1"/>
    <property type="molecule type" value="Genomic_DNA"/>
</dbReference>
<evidence type="ECO:0000256" key="7">
    <source>
        <dbReference type="ARBA" id="ARBA00023125"/>
    </source>
</evidence>
<evidence type="ECO:0000256" key="8">
    <source>
        <dbReference type="ARBA" id="ARBA00023163"/>
    </source>
</evidence>
<keyword evidence="6" id="KW-0805">Transcription regulation</keyword>
<protein>
    <recommendedName>
        <fullName evidence="3">Relaxosome protein TraM</fullName>
    </recommendedName>
</protein>
<dbReference type="Proteomes" id="UP001208888">
    <property type="component" value="Unassembled WGS sequence"/>
</dbReference>
<dbReference type="Pfam" id="PF05261">
    <property type="entry name" value="Tra_M"/>
    <property type="match status" value="1"/>
</dbReference>
<dbReference type="GO" id="GO:0005737">
    <property type="term" value="C:cytoplasm"/>
    <property type="evidence" value="ECO:0007669"/>
    <property type="project" value="UniProtKB-SubCell"/>
</dbReference>
<accession>A0AAJ1D2Y7</accession>
<dbReference type="AlphaFoldDB" id="A0AAJ1D2Y7"/>
<dbReference type="Gene3D" id="1.10.10.450">
    <property type="entry name" value="TraM protein, DNA-binding"/>
    <property type="match status" value="1"/>
</dbReference>
<comment type="similarity">
    <text evidence="2">Belongs to the relaxosome TraM family.</text>
</comment>